<proteinExistence type="predicted"/>
<sequence>MIALLELYAALRSDTVVSFHLPRNLYIDPKVFYYTTENQFSLQCVLKYPSISKIPITLIFSSTLVVLADINDTQIDKKESKKEL</sequence>
<dbReference type="Proteomes" id="UP000183832">
    <property type="component" value="Unassembled WGS sequence"/>
</dbReference>
<name>A0A1J1I7A0_9DIPT</name>
<protein>
    <submittedName>
        <fullName evidence="1">CLUMA_CG009566, isoform A</fullName>
    </submittedName>
</protein>
<organism evidence="1 2">
    <name type="scientific">Clunio marinus</name>
    <dbReference type="NCBI Taxonomy" id="568069"/>
    <lineage>
        <taxon>Eukaryota</taxon>
        <taxon>Metazoa</taxon>
        <taxon>Ecdysozoa</taxon>
        <taxon>Arthropoda</taxon>
        <taxon>Hexapoda</taxon>
        <taxon>Insecta</taxon>
        <taxon>Pterygota</taxon>
        <taxon>Neoptera</taxon>
        <taxon>Endopterygota</taxon>
        <taxon>Diptera</taxon>
        <taxon>Nematocera</taxon>
        <taxon>Chironomoidea</taxon>
        <taxon>Chironomidae</taxon>
        <taxon>Clunio</taxon>
    </lineage>
</organism>
<gene>
    <name evidence="1" type="ORF">CLUMA_CG009566</name>
</gene>
<dbReference type="AlphaFoldDB" id="A0A1J1I7A0"/>
<reference evidence="1 2" key="1">
    <citation type="submission" date="2015-04" db="EMBL/GenBank/DDBJ databases">
        <authorList>
            <person name="Syromyatnikov M.Y."/>
            <person name="Popov V.N."/>
        </authorList>
    </citation>
    <scope>NUCLEOTIDE SEQUENCE [LARGE SCALE GENOMIC DNA]</scope>
</reference>
<evidence type="ECO:0000313" key="2">
    <source>
        <dbReference type="Proteomes" id="UP000183832"/>
    </source>
</evidence>
<dbReference type="EMBL" id="CVRI01000043">
    <property type="protein sequence ID" value="CRK96136.1"/>
    <property type="molecule type" value="Genomic_DNA"/>
</dbReference>
<evidence type="ECO:0000313" key="1">
    <source>
        <dbReference type="EMBL" id="CRK96136.1"/>
    </source>
</evidence>
<accession>A0A1J1I7A0</accession>
<keyword evidence="2" id="KW-1185">Reference proteome</keyword>